<dbReference type="EMBL" id="JBHUKR010000029">
    <property type="protein sequence ID" value="MFD2422648.1"/>
    <property type="molecule type" value="Genomic_DNA"/>
</dbReference>
<dbReference type="SUPFAM" id="SSF52096">
    <property type="entry name" value="ClpP/crotonase"/>
    <property type="match status" value="1"/>
</dbReference>
<dbReference type="PANTHER" id="PTHR11941">
    <property type="entry name" value="ENOYL-COA HYDRATASE-RELATED"/>
    <property type="match status" value="1"/>
</dbReference>
<sequence>MSTDTDNDGSGAVGDSIMWAEVCAGGARRTLTHETADALLTVIEQARTRRPKVLVLTGDEDAWCFGGDVAAFASSQDRQGYIDELATRLHAAVSGLQSLDAIVFSVVDGVAAGAGMPLAAAGDIVLASSRARFTLGYTKLGLTPDGGTTMLSASLGVHRLLYAALVNPVVDAETALRQGLVAEVVPPGDLMARAQELAEVLARGSAEALSTTKHLVRRQALPAPAEALQREQTALRAAAGSTDAAEGLSAFVEKRSPSFA</sequence>
<accession>A0ABW5G5S3</accession>
<dbReference type="Proteomes" id="UP001597417">
    <property type="component" value="Unassembled WGS sequence"/>
</dbReference>
<dbReference type="InterPro" id="IPR001753">
    <property type="entry name" value="Enoyl-CoA_hydra/iso"/>
</dbReference>
<reference evidence="2" key="1">
    <citation type="journal article" date="2019" name="Int. J. Syst. Evol. Microbiol.">
        <title>The Global Catalogue of Microorganisms (GCM) 10K type strain sequencing project: providing services to taxonomists for standard genome sequencing and annotation.</title>
        <authorList>
            <consortium name="The Broad Institute Genomics Platform"/>
            <consortium name="The Broad Institute Genome Sequencing Center for Infectious Disease"/>
            <person name="Wu L."/>
            <person name="Ma J."/>
        </authorList>
    </citation>
    <scope>NUCLEOTIDE SEQUENCE [LARGE SCALE GENOMIC DNA]</scope>
    <source>
        <strain evidence="2">CGMCC 4.7645</strain>
    </source>
</reference>
<keyword evidence="2" id="KW-1185">Reference proteome</keyword>
<dbReference type="RefSeq" id="WP_378271831.1">
    <property type="nucleotide sequence ID" value="NZ_JBHUKR010000029.1"/>
</dbReference>
<dbReference type="InterPro" id="IPR029045">
    <property type="entry name" value="ClpP/crotonase-like_dom_sf"/>
</dbReference>
<gene>
    <name evidence="1" type="ORF">ACFSXZ_40630</name>
</gene>
<protein>
    <submittedName>
        <fullName evidence="1">Enoyl-CoA hydratase/isomerase family protein</fullName>
    </submittedName>
</protein>
<proteinExistence type="predicted"/>
<organism evidence="1 2">
    <name type="scientific">Amycolatopsis pigmentata</name>
    <dbReference type="NCBI Taxonomy" id="450801"/>
    <lineage>
        <taxon>Bacteria</taxon>
        <taxon>Bacillati</taxon>
        <taxon>Actinomycetota</taxon>
        <taxon>Actinomycetes</taxon>
        <taxon>Pseudonocardiales</taxon>
        <taxon>Pseudonocardiaceae</taxon>
        <taxon>Amycolatopsis</taxon>
    </lineage>
</organism>
<comment type="caution">
    <text evidence="1">The sequence shown here is derived from an EMBL/GenBank/DDBJ whole genome shotgun (WGS) entry which is preliminary data.</text>
</comment>
<dbReference type="CDD" id="cd06558">
    <property type="entry name" value="crotonase-like"/>
    <property type="match status" value="1"/>
</dbReference>
<dbReference type="Pfam" id="PF00378">
    <property type="entry name" value="ECH_1"/>
    <property type="match status" value="1"/>
</dbReference>
<evidence type="ECO:0000313" key="1">
    <source>
        <dbReference type="EMBL" id="MFD2422648.1"/>
    </source>
</evidence>
<name>A0ABW5G5S3_9PSEU</name>
<dbReference type="PANTHER" id="PTHR11941:SF133">
    <property type="entry name" value="1,2-EPOXYPHENYLACETYL-COA ISOMERASE"/>
    <property type="match status" value="1"/>
</dbReference>
<evidence type="ECO:0000313" key="2">
    <source>
        <dbReference type="Proteomes" id="UP001597417"/>
    </source>
</evidence>
<dbReference type="Gene3D" id="3.90.226.10">
    <property type="entry name" value="2-enoyl-CoA Hydratase, Chain A, domain 1"/>
    <property type="match status" value="1"/>
</dbReference>